<comment type="caution">
    <text evidence="2">The sequence shown here is derived from an EMBL/GenBank/DDBJ whole genome shotgun (WGS) entry which is preliminary data.</text>
</comment>
<keyword evidence="2" id="KW-0547">Nucleotide-binding</keyword>
<dbReference type="Pfam" id="PF18135">
    <property type="entry name" value="Type_ISP_C"/>
    <property type="match status" value="1"/>
</dbReference>
<evidence type="ECO:0000259" key="1">
    <source>
        <dbReference type="Pfam" id="PF18135"/>
    </source>
</evidence>
<protein>
    <submittedName>
        <fullName evidence="2">DNA or RNA helicase of superfamily II</fullName>
    </submittedName>
</protein>
<gene>
    <name evidence="2" type="ORF">CY0110_06049</name>
</gene>
<dbReference type="InterPro" id="IPR041635">
    <property type="entry name" value="Type_ISP_LLaBIII_C"/>
</dbReference>
<organism evidence="2 3">
    <name type="scientific">Crocosphaera chwakensis CCY0110</name>
    <dbReference type="NCBI Taxonomy" id="391612"/>
    <lineage>
        <taxon>Bacteria</taxon>
        <taxon>Bacillati</taxon>
        <taxon>Cyanobacteriota</taxon>
        <taxon>Cyanophyceae</taxon>
        <taxon>Oscillatoriophycideae</taxon>
        <taxon>Chroococcales</taxon>
        <taxon>Aphanothecaceae</taxon>
        <taxon>Crocosphaera</taxon>
        <taxon>Crocosphaera chwakensis</taxon>
    </lineage>
</organism>
<accession>A3ITS3</accession>
<keyword evidence="2" id="KW-0378">Hydrolase</keyword>
<dbReference type="AlphaFoldDB" id="A3ITS3"/>
<evidence type="ECO:0000313" key="2">
    <source>
        <dbReference type="EMBL" id="EAZ90139.1"/>
    </source>
</evidence>
<dbReference type="Proteomes" id="UP000003781">
    <property type="component" value="Unassembled WGS sequence"/>
</dbReference>
<dbReference type="eggNOG" id="COG0286">
    <property type="taxonomic scope" value="Bacteria"/>
</dbReference>
<name>A3ITS3_9CHRO</name>
<keyword evidence="2" id="KW-0067">ATP-binding</keyword>
<keyword evidence="3" id="KW-1185">Reference proteome</keyword>
<proteinExistence type="predicted"/>
<dbReference type="GO" id="GO:0004386">
    <property type="term" value="F:helicase activity"/>
    <property type="evidence" value="ECO:0007669"/>
    <property type="project" value="UniProtKB-KW"/>
</dbReference>
<evidence type="ECO:0000313" key="3">
    <source>
        <dbReference type="Proteomes" id="UP000003781"/>
    </source>
</evidence>
<reference evidence="2 3" key="1">
    <citation type="submission" date="2007-03" db="EMBL/GenBank/DDBJ databases">
        <authorList>
            <person name="Stal L."/>
            <person name="Ferriera S."/>
            <person name="Johnson J."/>
            <person name="Kravitz S."/>
            <person name="Beeson K."/>
            <person name="Sutton G."/>
            <person name="Rogers Y.-H."/>
            <person name="Friedman R."/>
            <person name="Frazier M."/>
            <person name="Venter J.C."/>
        </authorList>
    </citation>
    <scope>NUCLEOTIDE SEQUENCE [LARGE SCALE GENOMIC DNA]</scope>
    <source>
        <strain evidence="2 3">CCY0110</strain>
    </source>
</reference>
<dbReference type="EMBL" id="AAXW01000030">
    <property type="protein sequence ID" value="EAZ90139.1"/>
    <property type="molecule type" value="Genomic_DNA"/>
</dbReference>
<keyword evidence="2" id="KW-0347">Helicase</keyword>
<sequence>MLGDSLQKANTMISISGISSSKSLEGIPSIAWEYKLGNRCALEWILDQYKEKKPRDKTIAEKFNNYRFADYKEQVIDLLTKVCAVSVETMKIIEEMENNQ</sequence>
<feature type="domain" description="Type ISP restriction-modification enzyme LLaBIII C-terminal specificity" evidence="1">
    <location>
        <begin position="19"/>
        <end position="78"/>
    </location>
</feature>